<comment type="caution">
    <text evidence="1">The sequence shown here is derived from an EMBL/GenBank/DDBJ whole genome shotgun (WGS) entry which is preliminary data.</text>
</comment>
<proteinExistence type="predicted"/>
<keyword evidence="2" id="KW-1185">Reference proteome</keyword>
<dbReference type="EMBL" id="LEKV01001559">
    <property type="protein sequence ID" value="KVI06866.1"/>
    <property type="molecule type" value="Genomic_DNA"/>
</dbReference>
<gene>
    <name evidence="1" type="ORF">Ccrd_014775</name>
</gene>
<protein>
    <submittedName>
        <fullName evidence="1">Uncharacterized protein</fullName>
    </submittedName>
</protein>
<dbReference type="Gramene" id="KVI06866">
    <property type="protein sequence ID" value="KVI06866"/>
    <property type="gene ID" value="Ccrd_014775"/>
</dbReference>
<reference evidence="1 2" key="1">
    <citation type="journal article" date="2016" name="Sci. Rep.">
        <title>The genome sequence of the outbreeding globe artichoke constructed de novo incorporating a phase-aware low-pass sequencing strategy of F1 progeny.</title>
        <authorList>
            <person name="Scaglione D."/>
            <person name="Reyes-Chin-Wo S."/>
            <person name="Acquadro A."/>
            <person name="Froenicke L."/>
            <person name="Portis E."/>
            <person name="Beitel C."/>
            <person name="Tirone M."/>
            <person name="Mauro R."/>
            <person name="Lo Monaco A."/>
            <person name="Mauromicale G."/>
            <person name="Faccioli P."/>
            <person name="Cattivelli L."/>
            <person name="Rieseberg L."/>
            <person name="Michelmore R."/>
            <person name="Lanteri S."/>
        </authorList>
    </citation>
    <scope>NUCLEOTIDE SEQUENCE [LARGE SCALE GENOMIC DNA]</scope>
    <source>
        <strain evidence="1">2C</strain>
    </source>
</reference>
<name>A0A103YD25_CYNCS</name>
<evidence type="ECO:0000313" key="1">
    <source>
        <dbReference type="EMBL" id="KVI06866.1"/>
    </source>
</evidence>
<dbReference type="Proteomes" id="UP000243975">
    <property type="component" value="Unassembled WGS sequence"/>
</dbReference>
<organism evidence="1 2">
    <name type="scientific">Cynara cardunculus var. scolymus</name>
    <name type="common">Globe artichoke</name>
    <name type="synonym">Cynara scolymus</name>
    <dbReference type="NCBI Taxonomy" id="59895"/>
    <lineage>
        <taxon>Eukaryota</taxon>
        <taxon>Viridiplantae</taxon>
        <taxon>Streptophyta</taxon>
        <taxon>Embryophyta</taxon>
        <taxon>Tracheophyta</taxon>
        <taxon>Spermatophyta</taxon>
        <taxon>Magnoliopsida</taxon>
        <taxon>eudicotyledons</taxon>
        <taxon>Gunneridae</taxon>
        <taxon>Pentapetalae</taxon>
        <taxon>asterids</taxon>
        <taxon>campanulids</taxon>
        <taxon>Asterales</taxon>
        <taxon>Asteraceae</taxon>
        <taxon>Carduoideae</taxon>
        <taxon>Cardueae</taxon>
        <taxon>Carduinae</taxon>
        <taxon>Cynara</taxon>
    </lineage>
</organism>
<accession>A0A103YD25</accession>
<evidence type="ECO:0000313" key="2">
    <source>
        <dbReference type="Proteomes" id="UP000243975"/>
    </source>
</evidence>
<dbReference type="AlphaFoldDB" id="A0A103YD25"/>
<sequence>MLFILLSIVQSSIASSLSVLPSLSITASEQEKGRIEVKYRIKFSSTGSVKIITCKKQTALSNMMKQRHKVEMESNNGE</sequence>